<feature type="compositionally biased region" description="Basic and acidic residues" evidence="1">
    <location>
        <begin position="1"/>
        <end position="10"/>
    </location>
</feature>
<dbReference type="OrthoDB" id="7872053at2"/>
<keyword evidence="3" id="KW-1185">Reference proteome</keyword>
<gene>
    <name evidence="2" type="ORF">SAMN05216236_14318</name>
</gene>
<dbReference type="RefSeq" id="WP_027262329.1">
    <property type="nucleotide sequence ID" value="NZ_FPAW01000043.1"/>
</dbReference>
<evidence type="ECO:0000256" key="1">
    <source>
        <dbReference type="SAM" id="MobiDB-lite"/>
    </source>
</evidence>
<feature type="region of interest" description="Disordered" evidence="1">
    <location>
        <begin position="84"/>
        <end position="111"/>
    </location>
</feature>
<evidence type="ECO:0000313" key="2">
    <source>
        <dbReference type="EMBL" id="SFU18600.1"/>
    </source>
</evidence>
<feature type="region of interest" description="Disordered" evidence="1">
    <location>
        <begin position="1"/>
        <end position="31"/>
    </location>
</feature>
<accession>A0A1I7E3T7</accession>
<dbReference type="STRING" id="999627.SAMN05216236_14318"/>
<organism evidence="2 3">
    <name type="scientific">Sedimentitalea nanhaiensis</name>
    <dbReference type="NCBI Taxonomy" id="999627"/>
    <lineage>
        <taxon>Bacteria</taxon>
        <taxon>Pseudomonadati</taxon>
        <taxon>Pseudomonadota</taxon>
        <taxon>Alphaproteobacteria</taxon>
        <taxon>Rhodobacterales</taxon>
        <taxon>Paracoccaceae</taxon>
        <taxon>Sedimentitalea</taxon>
    </lineage>
</organism>
<dbReference type="AlphaFoldDB" id="A0A1I7E3T7"/>
<protein>
    <submittedName>
        <fullName evidence="2">Uncharacterized protein</fullName>
    </submittedName>
</protein>
<dbReference type="Proteomes" id="UP000182466">
    <property type="component" value="Unassembled WGS sequence"/>
</dbReference>
<proteinExistence type="predicted"/>
<sequence>MSAKPKDAFERMASNEAHVRREGLPDPSLVAGSGIKTKEALDWMALERPDRPELVREIDDECLRREVQDATIEEKRTQVRNMRMRFRQTARKGREDFETARSFRGHEHERE</sequence>
<evidence type="ECO:0000313" key="3">
    <source>
        <dbReference type="Proteomes" id="UP000182466"/>
    </source>
</evidence>
<feature type="compositionally biased region" description="Basic and acidic residues" evidence="1">
    <location>
        <begin position="92"/>
        <end position="111"/>
    </location>
</feature>
<dbReference type="EMBL" id="FPAW01000043">
    <property type="protein sequence ID" value="SFU18600.1"/>
    <property type="molecule type" value="Genomic_DNA"/>
</dbReference>
<name>A0A1I7E3T7_9RHOB</name>
<reference evidence="2 3" key="1">
    <citation type="submission" date="2016-10" db="EMBL/GenBank/DDBJ databases">
        <authorList>
            <person name="de Groot N.N."/>
        </authorList>
    </citation>
    <scope>NUCLEOTIDE SEQUENCE [LARGE SCALE GENOMIC DNA]</scope>
    <source>
        <strain evidence="2 3">CGMCC 1.10959</strain>
    </source>
</reference>